<evidence type="ECO:0000259" key="3">
    <source>
        <dbReference type="PROSITE" id="PS51186"/>
    </source>
</evidence>
<feature type="domain" description="N-acetyltransferase" evidence="3">
    <location>
        <begin position="2"/>
        <end position="156"/>
    </location>
</feature>
<dbReference type="PANTHER" id="PTHR43877:SF2">
    <property type="entry name" value="AMINOALKYLPHOSPHONATE N-ACETYLTRANSFERASE-RELATED"/>
    <property type="match status" value="1"/>
</dbReference>
<comment type="caution">
    <text evidence="4">The sequence shown here is derived from an EMBL/GenBank/DDBJ whole genome shotgun (WGS) entry which is preliminary data.</text>
</comment>
<organism evidence="4 5">
    <name type="scientific">Massilia atriviolacea</name>
    <dbReference type="NCBI Taxonomy" id="2495579"/>
    <lineage>
        <taxon>Bacteria</taxon>
        <taxon>Pseudomonadati</taxon>
        <taxon>Pseudomonadota</taxon>
        <taxon>Betaproteobacteria</taxon>
        <taxon>Burkholderiales</taxon>
        <taxon>Oxalobacteraceae</taxon>
        <taxon>Telluria group</taxon>
        <taxon>Massilia</taxon>
    </lineage>
</organism>
<keyword evidence="5" id="KW-1185">Reference proteome</keyword>
<evidence type="ECO:0000256" key="2">
    <source>
        <dbReference type="ARBA" id="ARBA00023315"/>
    </source>
</evidence>
<protein>
    <submittedName>
        <fullName evidence="4">N-acetyltransferase</fullName>
    </submittedName>
</protein>
<dbReference type="AlphaFoldDB" id="A0A430HFF9"/>
<evidence type="ECO:0000256" key="1">
    <source>
        <dbReference type="ARBA" id="ARBA00022679"/>
    </source>
</evidence>
<keyword evidence="1 4" id="KW-0808">Transferase</keyword>
<dbReference type="OrthoDB" id="7356080at2"/>
<dbReference type="SUPFAM" id="SSF55729">
    <property type="entry name" value="Acyl-CoA N-acyltransferases (Nat)"/>
    <property type="match status" value="1"/>
</dbReference>
<evidence type="ECO:0000313" key="4">
    <source>
        <dbReference type="EMBL" id="RSZ56237.1"/>
    </source>
</evidence>
<evidence type="ECO:0000313" key="5">
    <source>
        <dbReference type="Proteomes" id="UP000278085"/>
    </source>
</evidence>
<gene>
    <name evidence="4" type="ORF">EJB06_25405</name>
</gene>
<reference evidence="4 5" key="1">
    <citation type="submission" date="2018-12" db="EMBL/GenBank/DDBJ databases">
        <authorList>
            <person name="Yang E."/>
        </authorList>
    </citation>
    <scope>NUCLEOTIDE SEQUENCE [LARGE SCALE GENOMIC DNA]</scope>
    <source>
        <strain evidence="4 5">SOD</strain>
    </source>
</reference>
<proteinExistence type="predicted"/>
<dbReference type="InterPro" id="IPR050832">
    <property type="entry name" value="Bact_Acetyltransf"/>
</dbReference>
<accession>A0A430HFF9</accession>
<keyword evidence="2" id="KW-0012">Acyltransferase</keyword>
<dbReference type="InterPro" id="IPR000182">
    <property type="entry name" value="GNAT_dom"/>
</dbReference>
<sequence length="159" mass="16523">MQTLRTAALADIDAMWALRTRAIAHGCPGHYAPEVIGPWSAAPVPRSYAGLVQGGGAVIAEERGAMLGYAILDLASGEVDAVFVDPQAGGRGVGKTMLAALERMARERGFLRLYVSASLNAVAFYRAAGFAVLRSAVYAHSSGIALDCVEMENQLGGAG</sequence>
<dbReference type="InterPro" id="IPR016181">
    <property type="entry name" value="Acyl_CoA_acyltransferase"/>
</dbReference>
<dbReference type="Proteomes" id="UP000278085">
    <property type="component" value="Unassembled WGS sequence"/>
</dbReference>
<dbReference type="Gene3D" id="3.40.630.30">
    <property type="match status" value="1"/>
</dbReference>
<dbReference type="PROSITE" id="PS51186">
    <property type="entry name" value="GNAT"/>
    <property type="match status" value="1"/>
</dbReference>
<dbReference type="RefSeq" id="WP_126076818.1">
    <property type="nucleotide sequence ID" value="NZ_CP051166.1"/>
</dbReference>
<name>A0A430HFF9_9BURK</name>
<dbReference type="GO" id="GO:0016747">
    <property type="term" value="F:acyltransferase activity, transferring groups other than amino-acyl groups"/>
    <property type="evidence" value="ECO:0007669"/>
    <property type="project" value="InterPro"/>
</dbReference>
<dbReference type="CDD" id="cd04301">
    <property type="entry name" value="NAT_SF"/>
    <property type="match status" value="1"/>
</dbReference>
<dbReference type="Pfam" id="PF00583">
    <property type="entry name" value="Acetyltransf_1"/>
    <property type="match status" value="1"/>
</dbReference>
<dbReference type="EMBL" id="RXLQ01000017">
    <property type="protein sequence ID" value="RSZ56237.1"/>
    <property type="molecule type" value="Genomic_DNA"/>
</dbReference>
<dbReference type="PANTHER" id="PTHR43877">
    <property type="entry name" value="AMINOALKYLPHOSPHONATE N-ACETYLTRANSFERASE-RELATED-RELATED"/>
    <property type="match status" value="1"/>
</dbReference>